<dbReference type="InterPro" id="IPR037482">
    <property type="entry name" value="ST1585_MBL-fold"/>
</dbReference>
<dbReference type="SUPFAM" id="SSF56281">
    <property type="entry name" value="Metallo-hydrolase/oxidoreductase"/>
    <property type="match status" value="1"/>
</dbReference>
<dbReference type="CDD" id="cd07726">
    <property type="entry name" value="ST1585-like_MBL-fold"/>
    <property type="match status" value="1"/>
</dbReference>
<accession>A0A3D8VIW4</accession>
<protein>
    <submittedName>
        <fullName evidence="2">MBL fold metallo-hydrolase</fullName>
    </submittedName>
</protein>
<comment type="caution">
    <text evidence="2">The sequence shown here is derived from an EMBL/GenBank/DDBJ whole genome shotgun (WGS) entry which is preliminary data.</text>
</comment>
<dbReference type="SMART" id="SM00849">
    <property type="entry name" value="Lactamase_B"/>
    <property type="match status" value="1"/>
</dbReference>
<keyword evidence="2" id="KW-0378">Hydrolase</keyword>
<sequence>MNDAHGIVTIDTGFQRPNFDAAYLIVEHGRGAYIDCGTQHSVPAMLDALSWQGLQPQDVDWLILTHVHLDHAGGAGALMRALPNATLAVHPRGAPHMIDPERLVAGATAVYGEEEIARSYGEIAPVDAARVREVRDGETLDLAGRPLLCIDTPGHARHHLCVWDERSRSWFTGDTFGLSYREFDNAHGEPFVIPTTSPVQFEPEPLKASIRTMLARDPVAMHLTHYGRVGDVARLGSDLIAQIDAMVALAREADGHADRHERLVEALAVLYIDRARVHGSPLAPEEVRALLAIDIELNVQGLEIWLARENAAARPVQVRSSTPGG</sequence>
<organism evidence="2 3">
    <name type="scientific">Lysobacter soli</name>
    <dbReference type="NCBI Taxonomy" id="453783"/>
    <lineage>
        <taxon>Bacteria</taxon>
        <taxon>Pseudomonadati</taxon>
        <taxon>Pseudomonadota</taxon>
        <taxon>Gammaproteobacteria</taxon>
        <taxon>Lysobacterales</taxon>
        <taxon>Lysobacteraceae</taxon>
        <taxon>Lysobacter</taxon>
    </lineage>
</organism>
<dbReference type="InterPro" id="IPR050855">
    <property type="entry name" value="NDM-1-like"/>
</dbReference>
<dbReference type="EMBL" id="QTJR01000002">
    <property type="protein sequence ID" value="RDY68768.1"/>
    <property type="molecule type" value="Genomic_DNA"/>
</dbReference>
<proteinExistence type="predicted"/>
<evidence type="ECO:0000313" key="3">
    <source>
        <dbReference type="Proteomes" id="UP000256829"/>
    </source>
</evidence>
<dbReference type="Gene3D" id="3.60.15.10">
    <property type="entry name" value="Ribonuclease Z/Hydroxyacylglutathione hydrolase-like"/>
    <property type="match status" value="1"/>
</dbReference>
<reference evidence="2 3" key="1">
    <citation type="submission" date="2018-08" db="EMBL/GenBank/DDBJ databases">
        <title>Lysobacter soli KCTC 22011, whole genome shotgun sequence.</title>
        <authorList>
            <person name="Zhang X."/>
            <person name="Feng G."/>
            <person name="Zhu H."/>
        </authorList>
    </citation>
    <scope>NUCLEOTIDE SEQUENCE [LARGE SCALE GENOMIC DNA]</scope>
    <source>
        <strain evidence="2 3">KCTC 22011</strain>
    </source>
</reference>
<dbReference type="AlphaFoldDB" id="A0A3D8VIW4"/>
<dbReference type="Pfam" id="PF00753">
    <property type="entry name" value="Lactamase_B"/>
    <property type="match status" value="1"/>
</dbReference>
<dbReference type="Proteomes" id="UP000256829">
    <property type="component" value="Unassembled WGS sequence"/>
</dbReference>
<dbReference type="GO" id="GO:0016787">
    <property type="term" value="F:hydrolase activity"/>
    <property type="evidence" value="ECO:0007669"/>
    <property type="project" value="UniProtKB-KW"/>
</dbReference>
<keyword evidence="3" id="KW-1185">Reference proteome</keyword>
<dbReference type="PANTHER" id="PTHR42951:SF22">
    <property type="entry name" value="METALLO BETA-LACTAMASE SUPERFAMILY LIPOPROTEIN"/>
    <property type="match status" value="1"/>
</dbReference>
<dbReference type="PANTHER" id="PTHR42951">
    <property type="entry name" value="METALLO-BETA-LACTAMASE DOMAIN-CONTAINING"/>
    <property type="match status" value="1"/>
</dbReference>
<evidence type="ECO:0000259" key="1">
    <source>
        <dbReference type="SMART" id="SM00849"/>
    </source>
</evidence>
<dbReference type="InterPro" id="IPR036866">
    <property type="entry name" value="RibonucZ/Hydroxyglut_hydro"/>
</dbReference>
<name>A0A3D8VIW4_9GAMM</name>
<dbReference type="InterPro" id="IPR001279">
    <property type="entry name" value="Metallo-B-lactamas"/>
</dbReference>
<feature type="domain" description="Metallo-beta-lactamase" evidence="1">
    <location>
        <begin position="19"/>
        <end position="225"/>
    </location>
</feature>
<gene>
    <name evidence="2" type="ORF">DX912_04540</name>
</gene>
<evidence type="ECO:0000313" key="2">
    <source>
        <dbReference type="EMBL" id="RDY68768.1"/>
    </source>
</evidence>
<dbReference type="RefSeq" id="WP_115841283.1">
    <property type="nucleotide sequence ID" value="NZ_CP183976.1"/>
</dbReference>